<accession>A0AAN7RDD9</accession>
<dbReference type="AlphaFoldDB" id="A0AAN7RDD9"/>
<proteinExistence type="predicted"/>
<organism evidence="2 3">
    <name type="scientific">Trapa natans</name>
    <name type="common">Water chestnut</name>
    <dbReference type="NCBI Taxonomy" id="22666"/>
    <lineage>
        <taxon>Eukaryota</taxon>
        <taxon>Viridiplantae</taxon>
        <taxon>Streptophyta</taxon>
        <taxon>Embryophyta</taxon>
        <taxon>Tracheophyta</taxon>
        <taxon>Spermatophyta</taxon>
        <taxon>Magnoliopsida</taxon>
        <taxon>eudicotyledons</taxon>
        <taxon>Gunneridae</taxon>
        <taxon>Pentapetalae</taxon>
        <taxon>rosids</taxon>
        <taxon>malvids</taxon>
        <taxon>Myrtales</taxon>
        <taxon>Lythraceae</taxon>
        <taxon>Trapa</taxon>
    </lineage>
</organism>
<comment type="caution">
    <text evidence="2">The sequence shown here is derived from an EMBL/GenBank/DDBJ whole genome shotgun (WGS) entry which is preliminary data.</text>
</comment>
<dbReference type="Proteomes" id="UP001346149">
    <property type="component" value="Unassembled WGS sequence"/>
</dbReference>
<evidence type="ECO:0000313" key="3">
    <source>
        <dbReference type="Proteomes" id="UP001346149"/>
    </source>
</evidence>
<evidence type="ECO:0000256" key="1">
    <source>
        <dbReference type="SAM" id="MobiDB-lite"/>
    </source>
</evidence>
<reference evidence="2 3" key="1">
    <citation type="journal article" date="2023" name="Hortic Res">
        <title>Pangenome of water caltrop reveals structural variations and asymmetric subgenome divergence after allopolyploidization.</title>
        <authorList>
            <person name="Zhang X."/>
            <person name="Chen Y."/>
            <person name="Wang L."/>
            <person name="Yuan Y."/>
            <person name="Fang M."/>
            <person name="Shi L."/>
            <person name="Lu R."/>
            <person name="Comes H.P."/>
            <person name="Ma Y."/>
            <person name="Chen Y."/>
            <person name="Huang G."/>
            <person name="Zhou Y."/>
            <person name="Zheng Z."/>
            <person name="Qiu Y."/>
        </authorList>
    </citation>
    <scope>NUCLEOTIDE SEQUENCE [LARGE SCALE GENOMIC DNA]</scope>
    <source>
        <strain evidence="2">F231</strain>
    </source>
</reference>
<name>A0AAN7RDD9_TRANT</name>
<protein>
    <submittedName>
        <fullName evidence="2">Uncharacterized protein</fullName>
    </submittedName>
</protein>
<sequence>MADTPAPWLGPIPSTAATTARSVAVLWLEQGGGIDDQAGERSDRERTGKSQILDELRKDTSFPSSFKGNHEKQFMFESKKFGFIHTSLSLTMPGRKNNA</sequence>
<keyword evidence="3" id="KW-1185">Reference proteome</keyword>
<feature type="region of interest" description="Disordered" evidence="1">
    <location>
        <begin position="32"/>
        <end position="53"/>
    </location>
</feature>
<feature type="compositionally biased region" description="Basic and acidic residues" evidence="1">
    <location>
        <begin position="38"/>
        <end position="53"/>
    </location>
</feature>
<evidence type="ECO:0000313" key="2">
    <source>
        <dbReference type="EMBL" id="KAK4799007.1"/>
    </source>
</evidence>
<gene>
    <name evidence="2" type="ORF">SAY86_024372</name>
</gene>
<dbReference type="EMBL" id="JAXQNO010000004">
    <property type="protein sequence ID" value="KAK4799007.1"/>
    <property type="molecule type" value="Genomic_DNA"/>
</dbReference>